<feature type="domain" description="Terminase large subunit-like ATPase" evidence="1">
    <location>
        <begin position="75"/>
        <end position="236"/>
    </location>
</feature>
<sequence length="565" mass="62683">MAEWYAQAVVQGAVVTCRWERLGCHRFLHMLQEAKKPSSAFIFDADRANDPCAFIESLPHIKGFAGTITLEPVQCWWLAAMFGFRERDTDRRWVREVAFWVPRKNAKTALSVGIVLYCLNYEGEPGAEGCVAAGSEKQAAIPYLAIRQTLEKEPDLKNWLLAKDTADSIVFRRTGAELKLLAGRAPNLDGLNPHVVLAEEVHAQNQDVIGVLKSAQGARRQPLWLGISTAGRDATGPAFDGWKSDQQVLEGKLRADRVFVAMYAGDKEDEERRFDPAVVEKLNPLYGISLNPTSIETEEREARKSEAKLQEYKRTRLNLWSRAAGNLFSTERWDACGDPKLTLDALRGYPMFVGVDLASASDLNAAAFIIEVGDVLYAVFRYWLPERSPRFKDDRYADQFMAWEKAGHLTTTRGSHVHHPTILADILGMIEGHNVAAFGVDRFQADFLAGAIEERGHTVYSVSKTASHITRSTDDLVTRHEDQARLQHDANPVTSWMAGNVVGHWDANDNVLPKKAKPGSKASIDGFDAAINGNAARLAHESGSVPAGVKVERPSIYMERGLIGF</sequence>
<gene>
    <name evidence="3" type="ORF">QWZ18_12440</name>
</gene>
<dbReference type="PANTHER" id="PTHR41287">
    <property type="match status" value="1"/>
</dbReference>
<accession>A0ABT8ANT7</accession>
<evidence type="ECO:0000313" key="4">
    <source>
        <dbReference type="Proteomes" id="UP001244297"/>
    </source>
</evidence>
<organism evidence="3 4">
    <name type="scientific">Methylobacterium longum</name>
    <dbReference type="NCBI Taxonomy" id="767694"/>
    <lineage>
        <taxon>Bacteria</taxon>
        <taxon>Pseudomonadati</taxon>
        <taxon>Pseudomonadota</taxon>
        <taxon>Alphaproteobacteria</taxon>
        <taxon>Hyphomicrobiales</taxon>
        <taxon>Methylobacteriaceae</taxon>
        <taxon>Methylobacterium</taxon>
    </lineage>
</organism>
<dbReference type="InterPro" id="IPR027417">
    <property type="entry name" value="P-loop_NTPase"/>
</dbReference>
<protein>
    <submittedName>
        <fullName evidence="3">Terminase large subunit</fullName>
    </submittedName>
</protein>
<dbReference type="Gene3D" id="3.40.50.300">
    <property type="entry name" value="P-loop containing nucleotide triphosphate hydrolases"/>
    <property type="match status" value="1"/>
</dbReference>
<dbReference type="EMBL" id="JAUFPT010000033">
    <property type="protein sequence ID" value="MDN3571425.1"/>
    <property type="molecule type" value="Genomic_DNA"/>
</dbReference>
<dbReference type="PANTHER" id="PTHR41287:SF1">
    <property type="entry name" value="PROTEIN YMFN"/>
    <property type="match status" value="1"/>
</dbReference>
<comment type="caution">
    <text evidence="3">The sequence shown here is derived from an EMBL/GenBank/DDBJ whole genome shotgun (WGS) entry which is preliminary data.</text>
</comment>
<dbReference type="Pfam" id="PF03354">
    <property type="entry name" value="TerL_ATPase"/>
    <property type="match status" value="1"/>
</dbReference>
<dbReference type="InterPro" id="IPR046461">
    <property type="entry name" value="TerL_ATPase"/>
</dbReference>
<reference evidence="4" key="1">
    <citation type="journal article" date="2019" name="Int. J. Syst. Evol. Microbiol.">
        <title>The Global Catalogue of Microorganisms (GCM) 10K type strain sequencing project: providing services to taxonomists for standard genome sequencing and annotation.</title>
        <authorList>
            <consortium name="The Broad Institute Genomics Platform"/>
            <consortium name="The Broad Institute Genome Sequencing Center for Infectious Disease"/>
            <person name="Wu L."/>
            <person name="Ma J."/>
        </authorList>
    </citation>
    <scope>NUCLEOTIDE SEQUENCE [LARGE SCALE GENOMIC DNA]</scope>
    <source>
        <strain evidence="4">CECT 7806</strain>
    </source>
</reference>
<dbReference type="InterPro" id="IPR046462">
    <property type="entry name" value="TerL_nuclease"/>
</dbReference>
<dbReference type="Proteomes" id="UP001244297">
    <property type="component" value="Unassembled WGS sequence"/>
</dbReference>
<dbReference type="RefSeq" id="WP_238294137.1">
    <property type="nucleotide sequence ID" value="NZ_BPQS01000100.1"/>
</dbReference>
<feature type="domain" description="Terminase large subunit-like endonuclease" evidence="2">
    <location>
        <begin position="253"/>
        <end position="540"/>
    </location>
</feature>
<dbReference type="InterPro" id="IPR005021">
    <property type="entry name" value="Terminase_largesu-like"/>
</dbReference>
<proteinExistence type="predicted"/>
<keyword evidence="4" id="KW-1185">Reference proteome</keyword>
<evidence type="ECO:0000259" key="1">
    <source>
        <dbReference type="Pfam" id="PF03354"/>
    </source>
</evidence>
<name>A0ABT8ANT7_9HYPH</name>
<evidence type="ECO:0000259" key="2">
    <source>
        <dbReference type="Pfam" id="PF20441"/>
    </source>
</evidence>
<evidence type="ECO:0000313" key="3">
    <source>
        <dbReference type="EMBL" id="MDN3571425.1"/>
    </source>
</evidence>
<dbReference type="Pfam" id="PF20441">
    <property type="entry name" value="TerL_nuclease"/>
    <property type="match status" value="1"/>
</dbReference>